<proteinExistence type="predicted"/>
<reference evidence="1 2" key="1">
    <citation type="submission" date="2019-08" db="EMBL/GenBank/DDBJ databases">
        <title>The genome of the soybean aphid Biotype 1, its phylome, world population structure and adaptation to the North American continent.</title>
        <authorList>
            <person name="Giordano R."/>
            <person name="Donthu R.K."/>
            <person name="Hernandez A.G."/>
            <person name="Wright C.L."/>
            <person name="Zimin A.V."/>
        </authorList>
    </citation>
    <scope>NUCLEOTIDE SEQUENCE [LARGE SCALE GENOMIC DNA]</scope>
    <source>
        <tissue evidence="1">Whole aphids</tissue>
    </source>
</reference>
<dbReference type="PANTHER" id="PTHR21580:SF28">
    <property type="entry name" value="BOREALIN N-TERMINAL DOMAIN-CONTAINING PROTEIN-RELATED"/>
    <property type="match status" value="1"/>
</dbReference>
<name>A0A6G0U4W4_APHGL</name>
<dbReference type="InterPro" id="IPR010736">
    <property type="entry name" value="SHIPPO-rpt"/>
</dbReference>
<protein>
    <recommendedName>
        <fullName evidence="3">Outer dense fiber protein 3</fullName>
    </recommendedName>
</protein>
<sequence length="302" mass="32467">MGRKIMGCDPVVQFSIPGSNDPIGAECCEITEYAVDRTVMDCADGAKPLESVRMMGCYLEPRTIDGHIMDKKILDYTNSGSRSPGPAKYCVKTTIGPRATDPSIEKNPAYSIRGKKSKNIYAFGPGPMYNTTGLLRVGRDRVPGGPFGLRPLNVGLAKGPSPAEYCVKSSLSTAGHRIGPRPNPLKIVRDSGPAPNAYSPTCGNCRLRPTLGQRLNPFKVFPTPGPGDYELPAADLYLPGRFSAGKTIGRRFATGCKPETPGPATYDGKRPKCCTRFTFGAKIPDTVPAFSVTADNQHYRCS</sequence>
<accession>A0A6G0U4W4</accession>
<dbReference type="PANTHER" id="PTHR21580">
    <property type="entry name" value="SHIPPO-1-RELATED"/>
    <property type="match status" value="1"/>
</dbReference>
<gene>
    <name evidence="1" type="ORF">AGLY_001672</name>
</gene>
<dbReference type="InterPro" id="IPR051291">
    <property type="entry name" value="CIMAP"/>
</dbReference>
<dbReference type="EMBL" id="VYZN01000003">
    <property type="protein sequence ID" value="KAE9543983.1"/>
    <property type="molecule type" value="Genomic_DNA"/>
</dbReference>
<dbReference type="Proteomes" id="UP000475862">
    <property type="component" value="Unassembled WGS sequence"/>
</dbReference>
<dbReference type="OrthoDB" id="429991at2759"/>
<keyword evidence="2" id="KW-1185">Reference proteome</keyword>
<dbReference type="Pfam" id="PF07004">
    <property type="entry name" value="SHIPPO-rpt"/>
    <property type="match status" value="2"/>
</dbReference>
<dbReference type="AlphaFoldDB" id="A0A6G0U4W4"/>
<evidence type="ECO:0000313" key="1">
    <source>
        <dbReference type="EMBL" id="KAE9543983.1"/>
    </source>
</evidence>
<organism evidence="1 2">
    <name type="scientific">Aphis glycines</name>
    <name type="common">Soybean aphid</name>
    <dbReference type="NCBI Taxonomy" id="307491"/>
    <lineage>
        <taxon>Eukaryota</taxon>
        <taxon>Metazoa</taxon>
        <taxon>Ecdysozoa</taxon>
        <taxon>Arthropoda</taxon>
        <taxon>Hexapoda</taxon>
        <taxon>Insecta</taxon>
        <taxon>Pterygota</taxon>
        <taxon>Neoptera</taxon>
        <taxon>Paraneoptera</taxon>
        <taxon>Hemiptera</taxon>
        <taxon>Sternorrhyncha</taxon>
        <taxon>Aphidomorpha</taxon>
        <taxon>Aphidoidea</taxon>
        <taxon>Aphididae</taxon>
        <taxon>Aphidini</taxon>
        <taxon>Aphis</taxon>
        <taxon>Aphis</taxon>
    </lineage>
</organism>
<comment type="caution">
    <text evidence="1">The sequence shown here is derived from an EMBL/GenBank/DDBJ whole genome shotgun (WGS) entry which is preliminary data.</text>
</comment>
<dbReference type="GO" id="GO:0005856">
    <property type="term" value="C:cytoskeleton"/>
    <property type="evidence" value="ECO:0007669"/>
    <property type="project" value="TreeGrafter"/>
</dbReference>
<evidence type="ECO:0008006" key="3">
    <source>
        <dbReference type="Google" id="ProtNLM"/>
    </source>
</evidence>
<evidence type="ECO:0000313" key="2">
    <source>
        <dbReference type="Proteomes" id="UP000475862"/>
    </source>
</evidence>